<evidence type="ECO:0000256" key="5">
    <source>
        <dbReference type="ARBA" id="ARBA00022741"/>
    </source>
</evidence>
<dbReference type="GeneID" id="106467758"/>
<keyword evidence="10" id="KW-0175">Coiled coil</keyword>
<dbReference type="InterPro" id="IPR011009">
    <property type="entry name" value="Kinase-like_dom_sf"/>
</dbReference>
<feature type="compositionally biased region" description="Basic and acidic residues" evidence="11">
    <location>
        <begin position="144"/>
        <end position="154"/>
    </location>
</feature>
<dbReference type="InterPro" id="IPR024678">
    <property type="entry name" value="Kinase_OSR1/WNK_CCT"/>
</dbReference>
<evidence type="ECO:0000256" key="3">
    <source>
        <dbReference type="ARBA" id="ARBA00022527"/>
    </source>
</evidence>
<evidence type="ECO:0000256" key="9">
    <source>
        <dbReference type="ARBA" id="ARBA00048679"/>
    </source>
</evidence>
<feature type="region of interest" description="Disordered" evidence="11">
    <location>
        <begin position="2165"/>
        <end position="2189"/>
    </location>
</feature>
<evidence type="ECO:0000256" key="8">
    <source>
        <dbReference type="ARBA" id="ARBA00047899"/>
    </source>
</evidence>
<dbReference type="Pfam" id="PF24889">
    <property type="entry name" value="CCTL2_WNK"/>
    <property type="match status" value="1"/>
</dbReference>
<keyword evidence="7" id="KW-0067">ATP-binding</keyword>
<evidence type="ECO:0000256" key="10">
    <source>
        <dbReference type="SAM" id="Coils"/>
    </source>
</evidence>
<keyword evidence="6" id="KW-0418">Kinase</keyword>
<feature type="coiled-coil region" evidence="10">
    <location>
        <begin position="2098"/>
        <end position="2125"/>
    </location>
</feature>
<proteinExistence type="predicted"/>
<evidence type="ECO:0000256" key="6">
    <source>
        <dbReference type="ARBA" id="ARBA00022777"/>
    </source>
</evidence>
<feature type="compositionally biased region" description="Basic residues" evidence="11">
    <location>
        <begin position="63"/>
        <end position="72"/>
    </location>
</feature>
<dbReference type="InterPro" id="IPR056865">
    <property type="entry name" value="CCTL2_WNK"/>
</dbReference>
<evidence type="ECO:0000256" key="2">
    <source>
        <dbReference type="ARBA" id="ARBA00012513"/>
    </source>
</evidence>
<evidence type="ECO:0000313" key="13">
    <source>
        <dbReference type="Proteomes" id="UP000694941"/>
    </source>
</evidence>
<dbReference type="PROSITE" id="PS00108">
    <property type="entry name" value="PROTEIN_KINASE_ST"/>
    <property type="match status" value="1"/>
</dbReference>
<keyword evidence="4" id="KW-0808">Transferase</keyword>
<dbReference type="EC" id="2.7.11.1" evidence="2"/>
<feature type="region of interest" description="Disordered" evidence="11">
    <location>
        <begin position="1342"/>
        <end position="1371"/>
    </location>
</feature>
<comment type="catalytic activity">
    <reaction evidence="9">
        <text>L-seryl-[protein] + ATP = O-phospho-L-seryl-[protein] + ADP + H(+)</text>
        <dbReference type="Rhea" id="RHEA:17989"/>
        <dbReference type="Rhea" id="RHEA-COMP:9863"/>
        <dbReference type="Rhea" id="RHEA-COMP:11604"/>
        <dbReference type="ChEBI" id="CHEBI:15378"/>
        <dbReference type="ChEBI" id="CHEBI:29999"/>
        <dbReference type="ChEBI" id="CHEBI:30616"/>
        <dbReference type="ChEBI" id="CHEBI:83421"/>
        <dbReference type="ChEBI" id="CHEBI:456216"/>
        <dbReference type="EC" id="2.7.11.1"/>
    </reaction>
</comment>
<gene>
    <name evidence="14" type="primary">LOC106467758</name>
</gene>
<feature type="compositionally biased region" description="Basic and acidic residues" evidence="11">
    <location>
        <begin position="348"/>
        <end position="374"/>
    </location>
</feature>
<feature type="region of interest" description="Disordered" evidence="11">
    <location>
        <begin position="1301"/>
        <end position="1325"/>
    </location>
</feature>
<name>A0ABM1T6Z6_LIMPO</name>
<evidence type="ECO:0000259" key="12">
    <source>
        <dbReference type="PROSITE" id="PS50011"/>
    </source>
</evidence>
<feature type="compositionally biased region" description="Low complexity" evidence="11">
    <location>
        <begin position="1305"/>
        <end position="1316"/>
    </location>
</feature>
<dbReference type="Proteomes" id="UP000694941">
    <property type="component" value="Unplaced"/>
</dbReference>
<accession>A0ABM1T6Z6</accession>
<dbReference type="InterPro" id="IPR000719">
    <property type="entry name" value="Prot_kinase_dom"/>
</dbReference>
<feature type="region of interest" description="Disordered" evidence="11">
    <location>
        <begin position="313"/>
        <end position="392"/>
    </location>
</feature>
<dbReference type="CDD" id="cd13983">
    <property type="entry name" value="STKc_WNK"/>
    <property type="match status" value="1"/>
</dbReference>
<feature type="compositionally biased region" description="Polar residues" evidence="11">
    <location>
        <begin position="91"/>
        <end position="101"/>
    </location>
</feature>
<dbReference type="Pfam" id="PF00069">
    <property type="entry name" value="Pkinase"/>
    <property type="match status" value="1"/>
</dbReference>
<feature type="region of interest" description="Disordered" evidence="11">
    <location>
        <begin position="1483"/>
        <end position="1508"/>
    </location>
</feature>
<dbReference type="InterPro" id="IPR050588">
    <property type="entry name" value="WNK_Ser-Thr_kinase"/>
</dbReference>
<keyword evidence="5" id="KW-0547">Nucleotide-binding</keyword>
<evidence type="ECO:0000256" key="11">
    <source>
        <dbReference type="SAM" id="MobiDB-lite"/>
    </source>
</evidence>
<evidence type="ECO:0000313" key="14">
    <source>
        <dbReference type="RefSeq" id="XP_022251652.1"/>
    </source>
</evidence>
<evidence type="ECO:0000256" key="1">
    <source>
        <dbReference type="ARBA" id="ARBA00001946"/>
    </source>
</evidence>
<dbReference type="Gene3D" id="3.10.20.90">
    <property type="entry name" value="Phosphatidylinositol 3-kinase Catalytic Subunit, Chain A, domain 1"/>
    <property type="match status" value="2"/>
</dbReference>
<feature type="domain" description="Protein kinase" evidence="12">
    <location>
        <begin position="394"/>
        <end position="651"/>
    </location>
</feature>
<dbReference type="InterPro" id="IPR008271">
    <property type="entry name" value="Ser/Thr_kinase_AS"/>
</dbReference>
<feature type="region of interest" description="Disordered" evidence="11">
    <location>
        <begin position="25"/>
        <end position="211"/>
    </location>
</feature>
<organism evidence="13 14">
    <name type="scientific">Limulus polyphemus</name>
    <name type="common">Atlantic horseshoe crab</name>
    <dbReference type="NCBI Taxonomy" id="6850"/>
    <lineage>
        <taxon>Eukaryota</taxon>
        <taxon>Metazoa</taxon>
        <taxon>Ecdysozoa</taxon>
        <taxon>Arthropoda</taxon>
        <taxon>Chelicerata</taxon>
        <taxon>Merostomata</taxon>
        <taxon>Xiphosura</taxon>
        <taxon>Limulidae</taxon>
        <taxon>Limulus</taxon>
    </lineage>
</organism>
<sequence length="2400" mass="265525">MFRSKLKEISVNGTVHKPLKTNTLAKGELKKGGQSSRFCLARSEKQTTSSSKETQSTSSTKSFHSRLTRRFSPKPPQQEPSSSKPERKCSSGHTTGSVKSTVSKRRLQTTTGSPQHSSKKNVGEGSKSTAPHTSCFLPGSPQKDNVKSEHRKSEQSSPSPSKQKNRRLLPSRLCVEEPSDSSEESHEIPFLKIHSPPRPCHKPAVAKSKQDVVQNKLKLSKSTKYRQVKDQGKKKVLEDKTTDEKTTGGCFLPSKDHLLRRFSFTKTTDDEDVTSYLSVEDNLQLCVVSSDSGITICDSSEKSVLDTEAENNFPNYKERTEQQNLSNKTSSVDEQNVKNSQAITHLEIPIRESASKSDSELVSTKKDAHNHVSKPESAPEEDEARDTSPDGRFLKFEEEIGRGSFKTVYKGLDTATGVAVAWCELQERLKKSTRQRFREEVEMLKGLQHPNIVRFYDFWEVNLPKKKYLVLITELMTSGTLKTYLRRFIKINLKVLKSWCRQILKGLNFLHSRSPPIIHRDLKCDNIFITGTTGSVKIGDLGLATLKNRSFAKSVIGTPEFMAPEMYEERYDEAVDVYAFGMCMLEMATTEYPYSECIGPAQIYKKVINGIPPQNFSKVENPQLQDLISKCTQLKREDRPTVKELLQLDFFQEELGVKVEFVNREKSLTSTETKVEVRLRVLDPKKRKDRHKDNEAIQFEFDVETDNPDEVAQAMQMTGIIMEEDVKIVAMVIRNQIAQFKRERHVSLQKKIKKLQTLSRQTELQQQLQHQQQEFESYQQHQLQELQKQQFNYFDNLDYQQAKPQNVNLPLKPVEFGNFSNTIPKLSSQVLSSQNILESTCIKHVGAQAKQDWREAQGQEAQIFKPPPEQITEPVSEELEIADGRQPTRKKIIRRHRTQDQSPRLTVLSVEEGSVVECQLESTKGKNVKFKFDIVDVVPEGIASNLVMTDLLAENYAGMFIEQIHNIVKQIKEHPDRVPVLHVADLTPTTVMSSPSFQSLNIATEFNQEKTHKVPEDRGSRSKKRTGRWKKKLYALTHLVCCCDISSMPIPGYLVQHAAHVGSQFLVNPVKEQHQYTMPTSVVASAPTPGSCYPSANMAQVMKEDTFSSPSTAGSPHSLPYFHPLSPSPMTGELYQHNQDQCQNLLFQRGQLSPSVLVPGVENTSLSISTYQPMTPPALLSDSASSSFLQPAACCQLPATAIENSSQPVFITPNEAVNTPEQKAFMSDVKSTNLSSIGAVQVSSCLSDQKAPGEVGSRQVSTKSHMYNGTSVNNLASMDSAVGSSLSSSCLSITEGLCKVGHPEQSSSSSSSASTHHQAHQHPHVPDMTCLQNKLSQLSVLTSQGQTVTSKPLTQPVDASSQTSSNLPRKDFTTSTLCCSSITKSSALEGSTQICTENYPENALLLSPKNDGAVSMSMYGSASLPLSSSQLMFAPDEQITSLSNSQSITFPLLASCSASSVVTAQPSRGSNDIQHNLFGTAKTKILGPQPGTSSSREGELKTDLSASETQSGSAVSVSIFHSTSTTTTLTTTAPDCQVFATRGSAAISSHAVRSTTTRKVAPTTNLEDLKIELQKLHGVGGGTTNEMPSSTQVNYQLCRSVSLPTGVTTNKTPRRFSRFVVTRVQDDPLIRYSTTITTDSSSTSDNTQLFDSSTSSLAVTTNSFSTSVTSQLFNSSTSCLTVTTNSSSTNVTSQLLDISPKRVNSSTPVTTSEVNQNSSCCYKDAYPSFTSTNPSVSGLDKMHIAATSPVVSCGRFQVRTIRDDVAKDAATCILSSNKNWDANGNVGIPEQSTQNVDTTFSEQISDTESLANLVPSITNSNFCPDRQLLNGPISVNMMDFLPTKVDLQEELLGVGLLKRSGDGQLQAEENSSLTYRCFSNQDRSNSDSCSTLNILSSETMKSLKLDLVRIMQGMHNDRSSQYIQAGGSDSVLSQSPQHDSATICTGVSSQSLSTAHYTPSSPDVKEAETQTEQLLHRNVAASNQFFVPNNNRLEKTRSETALNYCQGTTDPCTDKGVLGITYTRPSIQHFSQSLNNVNIENLPHLDTLENIRLPRSSSVNSFSGFNNSVELGRSASLGKFPSELICDENDSKQDVDSDNFLQNLLVRQKQEREELKKRHQMELETFKHQRKLASPRVGHKRSDSASAVYPHRSNLQLGNGFIQSSRHQMIQPSSSSQQSMSRYDGQWSCQSPKTPDLNIGSSVEPYYLPIQHFCSHSTIPIRPLPKACPYLPQTSNIPHFNRSTPGRARFEWGGYLYSRPVQRSSSYDHLFAFHPTRDKSPAPKHGTFTQDLQNPVQNMRGNNVARNTHHIIGSIESKMTLNQIRQLQMQEVMKDQHYVPTGYFTPPPQSPVNSPLSSPRHTRGIPQLQRTLSTGLSTPSIPLGVYIGAGDSNQNYYGFT</sequence>
<feature type="compositionally biased region" description="Polar residues" evidence="11">
    <location>
        <begin position="322"/>
        <end position="343"/>
    </location>
</feature>
<evidence type="ECO:0000256" key="4">
    <source>
        <dbReference type="ARBA" id="ARBA00022679"/>
    </source>
</evidence>
<comment type="catalytic activity">
    <reaction evidence="8">
        <text>L-threonyl-[protein] + ATP = O-phospho-L-threonyl-[protein] + ADP + H(+)</text>
        <dbReference type="Rhea" id="RHEA:46608"/>
        <dbReference type="Rhea" id="RHEA-COMP:11060"/>
        <dbReference type="Rhea" id="RHEA-COMP:11605"/>
        <dbReference type="ChEBI" id="CHEBI:15378"/>
        <dbReference type="ChEBI" id="CHEBI:30013"/>
        <dbReference type="ChEBI" id="CHEBI:30616"/>
        <dbReference type="ChEBI" id="CHEBI:61977"/>
        <dbReference type="ChEBI" id="CHEBI:456216"/>
        <dbReference type="EC" id="2.7.11.1"/>
    </reaction>
</comment>
<reference evidence="14" key="1">
    <citation type="submission" date="2025-08" db="UniProtKB">
        <authorList>
            <consortium name="RefSeq"/>
        </authorList>
    </citation>
    <scope>IDENTIFICATION</scope>
    <source>
        <tissue evidence="14">Muscle</tissue>
    </source>
</reference>
<feature type="compositionally biased region" description="Low complexity" evidence="11">
    <location>
        <begin position="2168"/>
        <end position="2181"/>
    </location>
</feature>
<dbReference type="SUPFAM" id="SSF56112">
    <property type="entry name" value="Protein kinase-like (PK-like)"/>
    <property type="match status" value="1"/>
</dbReference>
<feature type="compositionally biased region" description="Low complexity" evidence="11">
    <location>
        <begin position="46"/>
        <end position="62"/>
    </location>
</feature>
<feature type="region of interest" description="Disordered" evidence="11">
    <location>
        <begin position="2341"/>
        <end position="2363"/>
    </location>
</feature>
<dbReference type="PANTHER" id="PTHR13902">
    <property type="entry name" value="SERINE/THREONINE-PROTEIN KINASE WNK WITH NO LYSINE -RELATED"/>
    <property type="match status" value="1"/>
</dbReference>
<dbReference type="Pfam" id="PF12202">
    <property type="entry name" value="OSR1_C"/>
    <property type="match status" value="1"/>
</dbReference>
<protein>
    <recommendedName>
        <fullName evidence="2">non-specific serine/threonine protein kinase</fullName>
        <ecNumber evidence="2">2.7.11.1</ecNumber>
    </recommendedName>
</protein>
<keyword evidence="3" id="KW-0723">Serine/threonine-protein kinase</keyword>
<dbReference type="Gene3D" id="1.10.510.10">
    <property type="entry name" value="Transferase(Phosphotransferase) domain 1"/>
    <property type="match status" value="1"/>
</dbReference>
<dbReference type="RefSeq" id="XP_022251652.1">
    <property type="nucleotide sequence ID" value="XM_022395944.1"/>
</dbReference>
<evidence type="ECO:0000256" key="7">
    <source>
        <dbReference type="ARBA" id="ARBA00022840"/>
    </source>
</evidence>
<keyword evidence="13" id="KW-1185">Reference proteome</keyword>
<comment type="cofactor">
    <cofactor evidence="1">
        <name>Mg(2+)</name>
        <dbReference type="ChEBI" id="CHEBI:18420"/>
    </cofactor>
</comment>
<dbReference type="Gene3D" id="3.30.200.20">
    <property type="entry name" value="Phosphorylase Kinase, domain 1"/>
    <property type="match status" value="1"/>
</dbReference>
<dbReference type="SMART" id="SM00220">
    <property type="entry name" value="S_TKc"/>
    <property type="match status" value="1"/>
</dbReference>
<dbReference type="PROSITE" id="PS50011">
    <property type="entry name" value="PROTEIN_KINASE_DOM"/>
    <property type="match status" value="1"/>
</dbReference>